<dbReference type="PROSITE" id="PS51089">
    <property type="entry name" value="HP"/>
    <property type="match status" value="1"/>
</dbReference>
<comment type="caution">
    <text evidence="5">The sequence shown here is derived from an EMBL/GenBank/DDBJ whole genome shotgun (WGS) entry which is preliminary data.</text>
</comment>
<dbReference type="EMBL" id="CAWYQH010000002">
    <property type="protein sequence ID" value="CAK8673747.1"/>
    <property type="molecule type" value="Genomic_DNA"/>
</dbReference>
<evidence type="ECO:0000256" key="3">
    <source>
        <dbReference type="ARBA" id="ARBA00023203"/>
    </source>
</evidence>
<evidence type="ECO:0000259" key="4">
    <source>
        <dbReference type="PROSITE" id="PS51089"/>
    </source>
</evidence>
<dbReference type="InterPro" id="IPR007122">
    <property type="entry name" value="Villin/Gelsolin"/>
</dbReference>
<keyword evidence="2" id="KW-0677">Repeat</keyword>
<dbReference type="InterPro" id="IPR007123">
    <property type="entry name" value="Gelsolin-like_dom"/>
</dbReference>
<dbReference type="Gene3D" id="3.40.20.10">
    <property type="entry name" value="Severin"/>
    <property type="match status" value="6"/>
</dbReference>
<dbReference type="CDD" id="cd11288">
    <property type="entry name" value="gelsolin_S5_like"/>
    <property type="match status" value="1"/>
</dbReference>
<name>A0ABP0F688_CLALP</name>
<evidence type="ECO:0000313" key="5">
    <source>
        <dbReference type="EMBL" id="CAK8673747.1"/>
    </source>
</evidence>
<evidence type="ECO:0000313" key="6">
    <source>
        <dbReference type="Proteomes" id="UP001642483"/>
    </source>
</evidence>
<sequence>MTTAPDKEELFEGIGLCNGLEIWKLEEDDIVEIEKEQYGEFYDEETYILLHTTTTSLGFTKMYLHYWLGSKCDKEAERVVANFCGEMSTSLRCVSATYRETQNCESDQFEKYFKNGIVYLNGKIPANQNIANYDVKRLFHVEGTIPARATQIGYDWGNFLMDDVFIVDTGHIIIVWKGDQITRRQGSKARVIANNIRRSEREGLAYLHTIEGFGSIHDVSILEHFLGPKPEEIKTSEVVQKSSETEEDKVVTIFALKRGVNNVVELNEEELPSMNKRSLMKDECYLFDVTHQNKIFVWKGHACDDLIKELLWDVILNYIKEAEHSFNVQVQLLEDGGETEEFTQLFCDWEVDEEEVTSISKIKRFTPSEPRFDQPSMPGNGEGTLEVFLWDKESLVAVDEQDYGKFYSRECYVVRFTYQDDNEREMKIIYYWEGRRSGEETQESEDSKDDELAQKKGVKIISRIGGITECRVEIGREPAHFVAFFKGKFRILKGNDAKSTDRSNVQLPNPNKVQGVFLYIIRGTNEYNTKAVQVPCNSSSLNSNYPFLCITPTRAFLWFGKGCIGDQRNMAHLMAENMVDEEKRSQLLAGNVGDENVLHVLEEGHETTSFFTVLQGRNKYMNAVIPVKPDAKHRVRTFECDKDKDGKYRYHEILGMTQKDIRHEDLLLFDIYDEVYIWLGKNVDSEFATECFQVAFTYLKRTPKRSDMKTPVLVVKQGYEPSIFTRLLSSWDSDFELDEPDERLHSGDLKRLVTNRYGLPTYSLEELVSSCPEGVNPRKKEKYLSEQDFLLVFKLTREDFSKKSEWSRNELKKKHKLF</sequence>
<dbReference type="PANTHER" id="PTHR11977">
    <property type="entry name" value="VILLIN"/>
    <property type="match status" value="1"/>
</dbReference>
<keyword evidence="3" id="KW-0009">Actin-binding</keyword>
<dbReference type="InterPro" id="IPR036886">
    <property type="entry name" value="Villin_headpiece_dom_sf"/>
</dbReference>
<gene>
    <name evidence="5" type="ORF">CVLEPA_LOCUS3506</name>
</gene>
<comment type="similarity">
    <text evidence="1">Belongs to the villin/gelsolin family.</text>
</comment>
<organism evidence="5 6">
    <name type="scientific">Clavelina lepadiformis</name>
    <name type="common">Light-bulb sea squirt</name>
    <name type="synonym">Ascidia lepadiformis</name>
    <dbReference type="NCBI Taxonomy" id="159417"/>
    <lineage>
        <taxon>Eukaryota</taxon>
        <taxon>Metazoa</taxon>
        <taxon>Chordata</taxon>
        <taxon>Tunicata</taxon>
        <taxon>Ascidiacea</taxon>
        <taxon>Aplousobranchia</taxon>
        <taxon>Clavelinidae</taxon>
        <taxon>Clavelina</taxon>
    </lineage>
</organism>
<feature type="domain" description="HP" evidence="4">
    <location>
        <begin position="756"/>
        <end position="818"/>
    </location>
</feature>
<keyword evidence="6" id="KW-1185">Reference proteome</keyword>
<dbReference type="InterPro" id="IPR029006">
    <property type="entry name" value="ADF-H/Gelsolin-like_dom_sf"/>
</dbReference>
<dbReference type="Pfam" id="PF02209">
    <property type="entry name" value="VHP"/>
    <property type="match status" value="1"/>
</dbReference>
<dbReference type="SUPFAM" id="SSF55753">
    <property type="entry name" value="Actin depolymerizing proteins"/>
    <property type="match status" value="6"/>
</dbReference>
<dbReference type="SMART" id="SM00153">
    <property type="entry name" value="VHP"/>
    <property type="match status" value="1"/>
</dbReference>
<dbReference type="InterPro" id="IPR003128">
    <property type="entry name" value="Villin_headpiece"/>
</dbReference>
<accession>A0ABP0F688</accession>
<evidence type="ECO:0000256" key="2">
    <source>
        <dbReference type="ARBA" id="ARBA00022737"/>
    </source>
</evidence>
<dbReference type="SUPFAM" id="SSF47050">
    <property type="entry name" value="VHP, Villin headpiece domain"/>
    <property type="match status" value="1"/>
</dbReference>
<dbReference type="Pfam" id="PF00626">
    <property type="entry name" value="Gelsolin"/>
    <property type="match status" value="2"/>
</dbReference>
<dbReference type="PRINTS" id="PR00597">
    <property type="entry name" value="GELSOLIN"/>
</dbReference>
<dbReference type="Proteomes" id="UP001642483">
    <property type="component" value="Unassembled WGS sequence"/>
</dbReference>
<protein>
    <recommendedName>
        <fullName evidence="4">HP domain-containing protein</fullName>
    </recommendedName>
</protein>
<proteinExistence type="inferred from homology"/>
<dbReference type="PANTHER" id="PTHR11977:SF51">
    <property type="entry name" value="PROTEIN FLIGHTLESS-1 HOMOLOG"/>
    <property type="match status" value="1"/>
</dbReference>
<dbReference type="SMART" id="SM00262">
    <property type="entry name" value="GEL"/>
    <property type="match status" value="6"/>
</dbReference>
<reference evidence="5 6" key="1">
    <citation type="submission" date="2024-02" db="EMBL/GenBank/DDBJ databases">
        <authorList>
            <person name="Daric V."/>
            <person name="Darras S."/>
        </authorList>
    </citation>
    <scope>NUCLEOTIDE SEQUENCE [LARGE SCALE GENOMIC DNA]</scope>
</reference>
<dbReference type="Gene3D" id="1.10.950.10">
    <property type="entry name" value="Villin headpiece domain"/>
    <property type="match status" value="1"/>
</dbReference>
<evidence type="ECO:0000256" key="1">
    <source>
        <dbReference type="ARBA" id="ARBA00008418"/>
    </source>
</evidence>